<evidence type="ECO:0000313" key="1">
    <source>
        <dbReference type="EMBL" id="MDP9961656.1"/>
    </source>
</evidence>
<protein>
    <recommendedName>
        <fullName evidence="3">YD repeat-containing protein</fullName>
    </recommendedName>
</protein>
<evidence type="ECO:0008006" key="3">
    <source>
        <dbReference type="Google" id="ProtNLM"/>
    </source>
</evidence>
<keyword evidence="2" id="KW-1185">Reference proteome</keyword>
<reference evidence="1 2" key="1">
    <citation type="submission" date="2023-07" db="EMBL/GenBank/DDBJ databases">
        <title>Sorghum-associated microbial communities from plants grown in Nebraska, USA.</title>
        <authorList>
            <person name="Schachtman D."/>
        </authorList>
    </citation>
    <scope>NUCLEOTIDE SEQUENCE [LARGE SCALE GENOMIC DNA]</scope>
    <source>
        <strain evidence="1 2">CC351</strain>
    </source>
</reference>
<dbReference type="EMBL" id="JAUSRL010000007">
    <property type="protein sequence ID" value="MDP9961656.1"/>
    <property type="molecule type" value="Genomic_DNA"/>
</dbReference>
<accession>A0ABT9SQE2</accession>
<name>A0ABT9SQE2_9FLAO</name>
<gene>
    <name evidence="1" type="ORF">J2T04_003568</name>
</gene>
<evidence type="ECO:0000313" key="2">
    <source>
        <dbReference type="Proteomes" id="UP001235513"/>
    </source>
</evidence>
<organism evidence="1 2">
    <name type="scientific">Chryseobacterium lathyri</name>
    <dbReference type="NCBI Taxonomy" id="395933"/>
    <lineage>
        <taxon>Bacteria</taxon>
        <taxon>Pseudomonadati</taxon>
        <taxon>Bacteroidota</taxon>
        <taxon>Flavobacteriia</taxon>
        <taxon>Flavobacteriales</taxon>
        <taxon>Weeksellaceae</taxon>
        <taxon>Chryseobacterium group</taxon>
        <taxon>Chryseobacterium</taxon>
    </lineage>
</organism>
<proteinExistence type="predicted"/>
<dbReference type="Gene3D" id="2.180.10.10">
    <property type="entry name" value="RHS repeat-associated core"/>
    <property type="match status" value="1"/>
</dbReference>
<sequence>MKKIIILLGLILFNKSNSQSNNPKDNINIVKPELNSLLNFSNFSSINNNGAIDVSIPIFDIKVDDLDIPIKLRYNTKGIKVSEIASNVGLGWTLETGGSIIQQVNDSEDFSSNYVYTTDGSSFEPNMGFFVSREGRLYREDKEQKFYSGCGVIYYGGAVDTQPDTAPDFFIINAPGLNDKFYFSKLDNTHSNYKGTFINNQNNKLINSSLQFDTYPRCVYTSGVGGYQGWGGLSDIIRQIQIKNERGYTYIFSSPELSNIEYFPKRLTNSEDLKANNWNLESITLPSSKKVEFTYEPYSNNYRHLGSIKKSNINVGNYNVSNNIENDPNALTLNEPSYTKSTLINKKRVKKIIFNNHEVIFNYNFTRQDYPENALSSIEIKTNNSIIRTINFNYNYFLPSGNCNDNYECLRLKLVSINDSSNGNYSFSYGQNDSNYQLPKRTSSKTDFLGYFNDNPSNYDISETQNNVPPGKLYFYPQLQKDNFLPFKLNNISEYSITEGLDKTPNSNSLVGLLSRVYYPTQGYLEIKYENDDFDYLDSKYLLGSSRIKNLKLYDTDNSVVKETNYLYAYDNGKSSGQINFIVPPSNIRANILNSGIGFNSDAILGYSFIKETVSGKGSHEYDYSNFSDFPDMLMNITDLNNTSTADLNYFQFFKFPNVYVQSFDVRRGNIKQERIFKEGQPLPIRVIDYIYEYNQIGSIEITTPIWKNMTNYQIFLANGKNNIYQHNNLIKSITRSEKFSNNQIITKSENSYNNSYLLSSKKETSSDNIISETFYQYAYDKNNQKLINANMIGIPLEEEVKKNSKTISKTETKYDDPLNLLPTSVLSYDLQNTTTPSTEVTHDKYDSKGNLQQYTAKNGISTTIIWGYNQTQPIAKIEGAKLSDISQSAIDAIVNASNTDASAVSNNDETSFLDALKTFKNSLPNYQITTYTYDPLIGVRSITPPSGIRELYKYDTANRLEKVIDINGKVLKEFKYNYKN</sequence>
<dbReference type="RefSeq" id="WP_306845916.1">
    <property type="nucleotide sequence ID" value="NZ_JAUSRL010000007.1"/>
</dbReference>
<dbReference type="Proteomes" id="UP001235513">
    <property type="component" value="Unassembled WGS sequence"/>
</dbReference>
<comment type="caution">
    <text evidence="1">The sequence shown here is derived from an EMBL/GenBank/DDBJ whole genome shotgun (WGS) entry which is preliminary data.</text>
</comment>